<keyword evidence="1" id="KW-0472">Membrane</keyword>
<dbReference type="AlphaFoldDB" id="A0A1J1IKU9"/>
<gene>
    <name evidence="2" type="ORF">CLUMA_CG014052</name>
</gene>
<proteinExistence type="predicted"/>
<organism evidence="2 3">
    <name type="scientific">Clunio marinus</name>
    <dbReference type="NCBI Taxonomy" id="568069"/>
    <lineage>
        <taxon>Eukaryota</taxon>
        <taxon>Metazoa</taxon>
        <taxon>Ecdysozoa</taxon>
        <taxon>Arthropoda</taxon>
        <taxon>Hexapoda</taxon>
        <taxon>Insecta</taxon>
        <taxon>Pterygota</taxon>
        <taxon>Neoptera</taxon>
        <taxon>Endopterygota</taxon>
        <taxon>Diptera</taxon>
        <taxon>Nematocera</taxon>
        <taxon>Chironomoidea</taxon>
        <taxon>Chironomidae</taxon>
        <taxon>Clunio</taxon>
    </lineage>
</organism>
<keyword evidence="1" id="KW-1133">Transmembrane helix</keyword>
<evidence type="ECO:0000256" key="1">
    <source>
        <dbReference type="SAM" id="Phobius"/>
    </source>
</evidence>
<name>A0A1J1IKU9_9DIPT</name>
<dbReference type="Proteomes" id="UP000183832">
    <property type="component" value="Unassembled WGS sequence"/>
</dbReference>
<feature type="transmembrane region" description="Helical" evidence="1">
    <location>
        <begin position="12"/>
        <end position="31"/>
    </location>
</feature>
<keyword evidence="1" id="KW-0812">Transmembrane</keyword>
<reference evidence="2 3" key="1">
    <citation type="submission" date="2015-04" db="EMBL/GenBank/DDBJ databases">
        <authorList>
            <person name="Syromyatnikov M.Y."/>
            <person name="Popov V.N."/>
        </authorList>
    </citation>
    <scope>NUCLEOTIDE SEQUENCE [LARGE SCALE GENOMIC DNA]</scope>
</reference>
<sequence>MKWEKTITLMSSLKWFIISVNFYIVLVSVAINSHKLLVKFCSLVSVEYGFDSLELLNSFAFNAESCNRA</sequence>
<evidence type="ECO:0000313" key="2">
    <source>
        <dbReference type="EMBL" id="CRL00800.1"/>
    </source>
</evidence>
<evidence type="ECO:0000313" key="3">
    <source>
        <dbReference type="Proteomes" id="UP000183832"/>
    </source>
</evidence>
<dbReference type="EMBL" id="CVRI01000054">
    <property type="protein sequence ID" value="CRL00800.1"/>
    <property type="molecule type" value="Genomic_DNA"/>
</dbReference>
<keyword evidence="3" id="KW-1185">Reference proteome</keyword>
<accession>A0A1J1IKU9</accession>
<protein>
    <submittedName>
        <fullName evidence="2">CLUMA_CG014052, isoform A</fullName>
    </submittedName>
</protein>